<gene>
    <name evidence="1" type="ORF">OJ995_09855</name>
</gene>
<protein>
    <submittedName>
        <fullName evidence="1">Uncharacterized protein</fullName>
    </submittedName>
</protein>
<dbReference type="EMBL" id="JAPCIO010000006">
    <property type="protein sequence ID" value="MCW1148523.1"/>
    <property type="molecule type" value="Genomic_DNA"/>
</dbReference>
<keyword evidence="2" id="KW-1185">Reference proteome</keyword>
<organism evidence="1 2">
    <name type="scientific">Flavobacterium lacisediminis</name>
    <dbReference type="NCBI Taxonomy" id="2989705"/>
    <lineage>
        <taxon>Bacteria</taxon>
        <taxon>Pseudomonadati</taxon>
        <taxon>Bacteroidota</taxon>
        <taxon>Flavobacteriia</taxon>
        <taxon>Flavobacteriales</taxon>
        <taxon>Flavobacteriaceae</taxon>
        <taxon>Flavobacterium</taxon>
    </lineage>
</organism>
<sequence length="145" mass="16206">MNDLDFFEISGNGNSIKIELLGLNNPNAELGYDANWIGGNVSVKAGAFFGKFKADFITSDFPSFKNQLEKLYENLNGFAEFYTLENQVEIKIKGDGIGHLNAVCEVVDFPGDGNELKFQIEFDQTHLPLIIKQLTQIESKYTSKT</sequence>
<dbReference type="InterPro" id="IPR056510">
    <property type="entry name" value="WapI"/>
</dbReference>
<dbReference type="Pfam" id="PF24716">
    <property type="entry name" value="WapI"/>
    <property type="match status" value="1"/>
</dbReference>
<accession>A0ABT3EIX2</accession>
<proteinExistence type="predicted"/>
<evidence type="ECO:0000313" key="2">
    <source>
        <dbReference type="Proteomes" id="UP001165677"/>
    </source>
</evidence>
<dbReference type="Proteomes" id="UP001165677">
    <property type="component" value="Unassembled WGS sequence"/>
</dbReference>
<comment type="caution">
    <text evidence="1">The sequence shown here is derived from an EMBL/GenBank/DDBJ whole genome shotgun (WGS) entry which is preliminary data.</text>
</comment>
<reference evidence="1" key="1">
    <citation type="submission" date="2022-10" db="EMBL/GenBank/DDBJ databases">
        <title>Flavobacterium sp. nov., a bacterium isolated from lake sediment.</title>
        <authorList>
            <person name="Qu J.-H."/>
        </authorList>
    </citation>
    <scope>NUCLEOTIDE SEQUENCE</scope>
    <source>
        <strain evidence="1">TH16-21</strain>
    </source>
</reference>
<evidence type="ECO:0000313" key="1">
    <source>
        <dbReference type="EMBL" id="MCW1148523.1"/>
    </source>
</evidence>
<dbReference type="RefSeq" id="WP_264369258.1">
    <property type="nucleotide sequence ID" value="NZ_JAPCIO010000006.1"/>
</dbReference>
<name>A0ABT3EIX2_9FLAO</name>